<dbReference type="GO" id="GO:0046872">
    <property type="term" value="F:metal ion binding"/>
    <property type="evidence" value="ECO:0007669"/>
    <property type="project" value="UniProtKB-KW"/>
</dbReference>
<dbReference type="KEGG" id="vta:A0842"/>
<evidence type="ECO:0000313" key="9">
    <source>
        <dbReference type="Proteomes" id="UP000235828"/>
    </source>
</evidence>
<accession>A0A2N8ZA93</accession>
<evidence type="ECO:0000256" key="5">
    <source>
        <dbReference type="ARBA" id="ARBA00022842"/>
    </source>
</evidence>
<evidence type="ECO:0000259" key="7">
    <source>
        <dbReference type="PROSITE" id="PS51462"/>
    </source>
</evidence>
<evidence type="ECO:0000313" key="8">
    <source>
        <dbReference type="EMBL" id="SON48821.1"/>
    </source>
</evidence>
<dbReference type="InterPro" id="IPR000086">
    <property type="entry name" value="NUDIX_hydrolase_dom"/>
</dbReference>
<keyword evidence="3" id="KW-0479">Metal-binding</keyword>
<keyword evidence="4 8" id="KW-0378">Hydrolase</keyword>
<name>A0A2N8ZA93_9VIBR</name>
<organism evidence="8 9">
    <name type="scientific">Vibrio tapetis subsp. tapetis</name>
    <dbReference type="NCBI Taxonomy" id="1671868"/>
    <lineage>
        <taxon>Bacteria</taxon>
        <taxon>Pseudomonadati</taxon>
        <taxon>Pseudomonadota</taxon>
        <taxon>Gammaproteobacteria</taxon>
        <taxon>Vibrionales</taxon>
        <taxon>Vibrionaceae</taxon>
        <taxon>Vibrio</taxon>
    </lineage>
</organism>
<keyword evidence="9" id="KW-1185">Reference proteome</keyword>
<dbReference type="InterPro" id="IPR045121">
    <property type="entry name" value="CoAse"/>
</dbReference>
<gene>
    <name evidence="8" type="primary">yeaB</name>
    <name evidence="8" type="ORF">VTAP4600_A0842</name>
</gene>
<comment type="cofactor">
    <cofactor evidence="2">
        <name>Mg(2+)</name>
        <dbReference type="ChEBI" id="CHEBI:18420"/>
    </cofactor>
</comment>
<dbReference type="Proteomes" id="UP000235828">
    <property type="component" value="Chromosome A"/>
</dbReference>
<comment type="cofactor">
    <cofactor evidence="1">
        <name>Mn(2+)</name>
        <dbReference type="ChEBI" id="CHEBI:29035"/>
    </cofactor>
</comment>
<dbReference type="SUPFAM" id="SSF55811">
    <property type="entry name" value="Nudix"/>
    <property type="match status" value="1"/>
</dbReference>
<evidence type="ECO:0000256" key="2">
    <source>
        <dbReference type="ARBA" id="ARBA00001946"/>
    </source>
</evidence>
<evidence type="ECO:0000256" key="1">
    <source>
        <dbReference type="ARBA" id="ARBA00001936"/>
    </source>
</evidence>
<dbReference type="Pfam" id="PF00293">
    <property type="entry name" value="NUDIX"/>
    <property type="match status" value="1"/>
</dbReference>
<evidence type="ECO:0000256" key="4">
    <source>
        <dbReference type="ARBA" id="ARBA00022801"/>
    </source>
</evidence>
<reference evidence="8 9" key="1">
    <citation type="submission" date="2017-10" db="EMBL/GenBank/DDBJ databases">
        <authorList>
            <person name="Banno H."/>
            <person name="Chua N.-H."/>
        </authorList>
    </citation>
    <scope>NUCLEOTIDE SEQUENCE [LARGE SCALE GENOMIC DNA]</scope>
    <source>
        <strain evidence="8">Vibrio tapetis CECT4600</strain>
    </source>
</reference>
<dbReference type="NCBIfam" id="NF007980">
    <property type="entry name" value="PRK10707.1"/>
    <property type="match status" value="1"/>
</dbReference>
<dbReference type="PROSITE" id="PS51462">
    <property type="entry name" value="NUDIX"/>
    <property type="match status" value="1"/>
</dbReference>
<dbReference type="InterPro" id="IPR015797">
    <property type="entry name" value="NUDIX_hydrolase-like_dom_sf"/>
</dbReference>
<evidence type="ECO:0000256" key="3">
    <source>
        <dbReference type="ARBA" id="ARBA00022723"/>
    </source>
</evidence>
<dbReference type="OrthoDB" id="9802805at2"/>
<proteinExistence type="predicted"/>
<protein>
    <submittedName>
        <fullName evidence="8">Putative NUDIX hydrolase</fullName>
    </submittedName>
</protein>
<keyword evidence="5" id="KW-0460">Magnesium</keyword>
<dbReference type="Gene3D" id="3.90.79.10">
    <property type="entry name" value="Nucleoside Triphosphate Pyrophosphohydrolase"/>
    <property type="match status" value="1"/>
</dbReference>
<keyword evidence="6" id="KW-0464">Manganese</keyword>
<feature type="domain" description="Nudix hydrolase" evidence="7">
    <location>
        <begin position="21"/>
        <end position="155"/>
    </location>
</feature>
<dbReference type="PANTHER" id="PTHR12992">
    <property type="entry name" value="NUDIX HYDROLASE"/>
    <property type="match status" value="1"/>
</dbReference>
<sequence>MSPPSQYFNDRRLLSTNADSFRPAAVLIGLVERPHGLQVILTKRAMHLRHHPGQISFPGGKVEEEDASVVHTALREAKEEIGLDPKYVTEIGQLPTLDTFSRFQVTPIIAFVSPSYETQIDENEVQSVFEAPATYLFNRSNLHALQFKVKNGLHNVFAVPYKQHLIWGVTAQIIHSMQTQFSNA</sequence>
<dbReference type="EMBL" id="LT960611">
    <property type="protein sequence ID" value="SON48821.1"/>
    <property type="molecule type" value="Genomic_DNA"/>
</dbReference>
<dbReference type="CDD" id="cd03426">
    <property type="entry name" value="NUDIX_CoAse_Nudt7"/>
    <property type="match status" value="1"/>
</dbReference>
<dbReference type="GO" id="GO:0010945">
    <property type="term" value="F:coenzyme A diphosphatase activity"/>
    <property type="evidence" value="ECO:0007669"/>
    <property type="project" value="InterPro"/>
</dbReference>
<dbReference type="AlphaFoldDB" id="A0A2N8ZA93"/>
<dbReference type="RefSeq" id="WP_102521605.1">
    <property type="nucleotide sequence ID" value="NZ_LT960611.1"/>
</dbReference>
<dbReference type="PANTHER" id="PTHR12992:SF11">
    <property type="entry name" value="MITOCHONDRIAL COENZYME A DIPHOSPHATASE NUDT8"/>
    <property type="match status" value="1"/>
</dbReference>
<evidence type="ECO:0000256" key="6">
    <source>
        <dbReference type="ARBA" id="ARBA00023211"/>
    </source>
</evidence>